<feature type="domain" description="UspA" evidence="4">
    <location>
        <begin position="6"/>
        <end position="144"/>
    </location>
</feature>
<sequence>MYRINTILYVSSGGNEQDSPGLRQALRLARDHRASLTLLMVYPDLPGEYRELKTTFREFLQNQLQENLNAARIAMDISSGELETNLFVHEAEGLPPAIMIIRDAIARSYDLVIKDAEPVEEGRGFKGMDMKLLRKCPCPVWLARPSAHSGDEVRITVAIDPESRDEREQELSLDLLRFSSSLVSSFGGILDVVSCWQYEFEHFLRYKAWMTVSEEELQQNTEETRVAHHAQLEKMLEESGISCEYHLHHMRGKPEMMIPDFIDQRKSDLLVMGSVGRTGIPGFLIGNTAENIFEQTSCSLLALKPEGFESPVG</sequence>
<accession>A0ABR9XPT4</accession>
<keyword evidence="2" id="KW-0963">Cytoplasm</keyword>
<dbReference type="PANTHER" id="PTHR47892">
    <property type="entry name" value="UNIVERSAL STRESS PROTEIN E"/>
    <property type="match status" value="1"/>
</dbReference>
<feature type="domain" description="UspA" evidence="4">
    <location>
        <begin position="154"/>
        <end position="303"/>
    </location>
</feature>
<keyword evidence="6" id="KW-1185">Reference proteome</keyword>
<comment type="subcellular location">
    <subcellularLocation>
        <location evidence="1">Cytoplasm</location>
    </subcellularLocation>
</comment>
<evidence type="ECO:0000313" key="5">
    <source>
        <dbReference type="EMBL" id="MBF0635954.1"/>
    </source>
</evidence>
<dbReference type="Pfam" id="PF00582">
    <property type="entry name" value="Usp"/>
    <property type="match status" value="2"/>
</dbReference>
<comment type="caution">
    <text evidence="5">The sequence shown here is derived from an EMBL/GenBank/DDBJ whole genome shotgun (WGS) entry which is preliminary data.</text>
</comment>
<proteinExistence type="predicted"/>
<dbReference type="Proteomes" id="UP000619838">
    <property type="component" value="Unassembled WGS sequence"/>
</dbReference>
<dbReference type="RefSeq" id="WP_175187105.1">
    <property type="nucleotide sequence ID" value="NZ_JABVZQ010000004.1"/>
</dbReference>
<evidence type="ECO:0000256" key="3">
    <source>
        <dbReference type="ARBA" id="ARBA00037131"/>
    </source>
</evidence>
<organism evidence="5 6">
    <name type="scientific">Prosthecochloris ethylica</name>
    <dbReference type="NCBI Taxonomy" id="2743976"/>
    <lineage>
        <taxon>Bacteria</taxon>
        <taxon>Pseudomonadati</taxon>
        <taxon>Chlorobiota</taxon>
        <taxon>Chlorobiia</taxon>
        <taxon>Chlorobiales</taxon>
        <taxon>Chlorobiaceae</taxon>
        <taxon>Prosthecochloris</taxon>
    </lineage>
</organism>
<comment type="function">
    <text evidence="3">Required for resistance to DNA-damaging agents.</text>
</comment>
<protein>
    <submittedName>
        <fullName evidence="5">Universal stress protein</fullName>
    </submittedName>
</protein>
<gene>
    <name evidence="5" type="ORF">INT08_01980</name>
</gene>
<dbReference type="PANTHER" id="PTHR47892:SF1">
    <property type="entry name" value="UNIVERSAL STRESS PROTEIN E"/>
    <property type="match status" value="1"/>
</dbReference>
<name>A0ABR9XPT4_9CHLB</name>
<dbReference type="EMBL" id="JADGII010000002">
    <property type="protein sequence ID" value="MBF0635954.1"/>
    <property type="molecule type" value="Genomic_DNA"/>
</dbReference>
<evidence type="ECO:0000256" key="2">
    <source>
        <dbReference type="ARBA" id="ARBA00022490"/>
    </source>
</evidence>
<evidence type="ECO:0000259" key="4">
    <source>
        <dbReference type="Pfam" id="PF00582"/>
    </source>
</evidence>
<reference evidence="5 6" key="1">
    <citation type="journal article" date="2020" name="Microorganisms">
        <title>Simultaneous Genome Sequencing of Prosthecochloris ethylica and Desulfuromonas acetoxidans within a Syntrophic Mixture Reveals Unique Pili and Protein Interactions.</title>
        <authorList>
            <person name="Kyndt J.A."/>
            <person name="Van Beeumen J.J."/>
            <person name="Meyer T.E."/>
        </authorList>
    </citation>
    <scope>NUCLEOTIDE SEQUENCE [LARGE SCALE GENOMIC DNA]</scope>
    <source>
        <strain evidence="5 6">N3</strain>
    </source>
</reference>
<dbReference type="SUPFAM" id="SSF52402">
    <property type="entry name" value="Adenine nucleotide alpha hydrolases-like"/>
    <property type="match status" value="2"/>
</dbReference>
<evidence type="ECO:0000256" key="1">
    <source>
        <dbReference type="ARBA" id="ARBA00004496"/>
    </source>
</evidence>
<dbReference type="Gene3D" id="3.40.50.12370">
    <property type="match status" value="1"/>
</dbReference>
<evidence type="ECO:0000313" key="6">
    <source>
        <dbReference type="Proteomes" id="UP000619838"/>
    </source>
</evidence>
<dbReference type="InterPro" id="IPR006016">
    <property type="entry name" value="UspA"/>
</dbReference>